<dbReference type="GO" id="GO:0005524">
    <property type="term" value="F:ATP binding"/>
    <property type="evidence" value="ECO:0007669"/>
    <property type="project" value="UniProtKB-KW"/>
</dbReference>
<evidence type="ECO:0000256" key="6">
    <source>
        <dbReference type="ARBA" id="ARBA00022840"/>
    </source>
</evidence>
<dbReference type="InterPro" id="IPR027417">
    <property type="entry name" value="P-loop_NTPase"/>
</dbReference>
<evidence type="ECO:0000256" key="4">
    <source>
        <dbReference type="ARBA" id="ARBA00022692"/>
    </source>
</evidence>
<sequence length="723" mass="80276">MEEIQSQSDHYRSSSSSASSPASRVPSSNFFYLRKPGSLRQPISFEDSPEWDDTDIEVRVDEGSDSIHVATTPISPSLSKINSGSLPSPHLPEGAGVPRKIAGASIVWKDLTVTIKGKRKYSDKVVKSSTGYALPGTMTVIMGPAKSGKSTLLRAIAGRLHPSARMYGEVFVNGAKSHMAYGSYGYVERETTLIGSLTVREFLYYSALLQLPGFFCQKKSIVEDAIHAMSLDDYANKLIGGHCYMKGLPSGERRRISIARELVMRPHILFIDEPLYHLDSVSALLMMVTLKKLASTGYTLIFTIYQSSTEVFGLFDRICLLSNGNTLFFGETLACLQHFSNAGFPCPIMQSPSDHFLRAINTDFDRIITMCKNWQDDNGDFSSVNMDTAVAIRTLEATYKSSTDAAAAETMTSKLIEKEGPALKSKGKASNATRVAVLTWRSLLVMSREWKYYWLRLILSMLLTLCIGTVFSGLGHSLSSVVTRVAAIFVFVSFCSLLSIAGVPALLKEIKIYACEESNQHSGALVFLLGQLLSSIPFLFLISISSSLVFYFLIGLRDEFSLLMYFVLNIFMTLLVNEGIMLVIATLWQDIFWSVLTLLCIHVVMMLSAGYFRIRNALPGPVWMYPISYIAFHTYSIQGLLENEYVGTSFAVGQVRTISGFQALQSAYNISPDNDSKWENLLVLFLMAVGYRIFVFILLCLCIGRKISVLKSFQCNRDTTNTR</sequence>
<dbReference type="PROSITE" id="PS50893">
    <property type="entry name" value="ABC_TRANSPORTER_2"/>
    <property type="match status" value="1"/>
</dbReference>
<feature type="transmembrane region" description="Helical" evidence="10">
    <location>
        <begin position="453"/>
        <end position="474"/>
    </location>
</feature>
<proteinExistence type="inferred from homology"/>
<gene>
    <name evidence="12" type="ORF">G2W53_021499</name>
</gene>
<dbReference type="Pfam" id="PF01061">
    <property type="entry name" value="ABC2_membrane"/>
    <property type="match status" value="1"/>
</dbReference>
<feature type="transmembrane region" description="Helical" evidence="10">
    <location>
        <begin position="591"/>
        <end position="614"/>
    </location>
</feature>
<dbReference type="InterPro" id="IPR003593">
    <property type="entry name" value="AAA+_ATPase"/>
</dbReference>
<dbReference type="EMBL" id="JAAIUW010000007">
    <property type="protein sequence ID" value="KAF7823355.1"/>
    <property type="molecule type" value="Genomic_DNA"/>
</dbReference>
<keyword evidence="7 10" id="KW-1133">Transmembrane helix</keyword>
<comment type="similarity">
    <text evidence="2">Belongs to the ABC transporter superfamily. ABCG family. Eye pigment precursor importer (TC 3.A.1.204) subfamily.</text>
</comment>
<keyword evidence="4 10" id="KW-0812">Transmembrane</keyword>
<dbReference type="GO" id="GO:0016020">
    <property type="term" value="C:membrane"/>
    <property type="evidence" value="ECO:0007669"/>
    <property type="project" value="UniProtKB-SubCell"/>
</dbReference>
<evidence type="ECO:0000313" key="13">
    <source>
        <dbReference type="Proteomes" id="UP000634136"/>
    </source>
</evidence>
<dbReference type="GO" id="GO:0140359">
    <property type="term" value="F:ABC-type transporter activity"/>
    <property type="evidence" value="ECO:0007669"/>
    <property type="project" value="InterPro"/>
</dbReference>
<dbReference type="Proteomes" id="UP000634136">
    <property type="component" value="Unassembled WGS sequence"/>
</dbReference>
<dbReference type="CDD" id="cd03213">
    <property type="entry name" value="ABCG_EPDR"/>
    <property type="match status" value="1"/>
</dbReference>
<evidence type="ECO:0000259" key="11">
    <source>
        <dbReference type="PROSITE" id="PS50893"/>
    </source>
</evidence>
<dbReference type="FunFam" id="3.40.50.300:FF:000932">
    <property type="entry name" value="ABC transporter G family member 3"/>
    <property type="match status" value="1"/>
</dbReference>
<keyword evidence="8 10" id="KW-0472">Membrane</keyword>
<feature type="transmembrane region" description="Helical" evidence="10">
    <location>
        <begin position="486"/>
        <end position="507"/>
    </location>
</feature>
<protein>
    <submittedName>
        <fullName evidence="12">ABC transporter G family member 3</fullName>
    </submittedName>
</protein>
<evidence type="ECO:0000256" key="8">
    <source>
        <dbReference type="ARBA" id="ARBA00023136"/>
    </source>
</evidence>
<evidence type="ECO:0000256" key="5">
    <source>
        <dbReference type="ARBA" id="ARBA00022741"/>
    </source>
</evidence>
<feature type="transmembrane region" description="Helical" evidence="10">
    <location>
        <begin position="560"/>
        <end position="584"/>
    </location>
</feature>
<feature type="region of interest" description="Disordered" evidence="9">
    <location>
        <begin position="1"/>
        <end position="26"/>
    </location>
</feature>
<feature type="compositionally biased region" description="Low complexity" evidence="9">
    <location>
        <begin position="13"/>
        <end position="26"/>
    </location>
</feature>
<dbReference type="PANTHER" id="PTHR48042:SF12">
    <property type="entry name" value="ABC TRANSPORTER G FAMILY MEMBER 3"/>
    <property type="match status" value="1"/>
</dbReference>
<evidence type="ECO:0000256" key="3">
    <source>
        <dbReference type="ARBA" id="ARBA00022448"/>
    </source>
</evidence>
<keyword evidence="6" id="KW-0067">ATP-binding</keyword>
<dbReference type="SUPFAM" id="SSF52540">
    <property type="entry name" value="P-loop containing nucleoside triphosphate hydrolases"/>
    <property type="match status" value="1"/>
</dbReference>
<dbReference type="GO" id="GO:0016887">
    <property type="term" value="F:ATP hydrolysis activity"/>
    <property type="evidence" value="ECO:0007669"/>
    <property type="project" value="InterPro"/>
</dbReference>
<name>A0A834WHA6_9FABA</name>
<evidence type="ECO:0000256" key="2">
    <source>
        <dbReference type="ARBA" id="ARBA00005814"/>
    </source>
</evidence>
<keyword evidence="5" id="KW-0547">Nucleotide-binding</keyword>
<dbReference type="SMART" id="SM00382">
    <property type="entry name" value="AAA"/>
    <property type="match status" value="1"/>
</dbReference>
<dbReference type="Gene3D" id="3.40.50.300">
    <property type="entry name" value="P-loop containing nucleotide triphosphate hydrolases"/>
    <property type="match status" value="1"/>
</dbReference>
<dbReference type="InterPro" id="IPR052215">
    <property type="entry name" value="Plant_ABCG"/>
</dbReference>
<reference evidence="12" key="1">
    <citation type="submission" date="2020-09" db="EMBL/GenBank/DDBJ databases">
        <title>Genome-Enabled Discovery of Anthraquinone Biosynthesis in Senna tora.</title>
        <authorList>
            <person name="Kang S.-H."/>
            <person name="Pandey R.P."/>
            <person name="Lee C.-M."/>
            <person name="Sim J.-S."/>
            <person name="Jeong J.-T."/>
            <person name="Choi B.-S."/>
            <person name="Jung M."/>
            <person name="Ginzburg D."/>
            <person name="Zhao K."/>
            <person name="Won S.Y."/>
            <person name="Oh T.-J."/>
            <person name="Yu Y."/>
            <person name="Kim N.-H."/>
            <person name="Lee O.R."/>
            <person name="Lee T.-H."/>
            <person name="Bashyal P."/>
            <person name="Kim T.-S."/>
            <person name="Lee W.-H."/>
            <person name="Kawkins C."/>
            <person name="Kim C.-K."/>
            <person name="Kim J.S."/>
            <person name="Ahn B.O."/>
            <person name="Rhee S.Y."/>
            <person name="Sohng J.K."/>
        </authorList>
    </citation>
    <scope>NUCLEOTIDE SEQUENCE</scope>
    <source>
        <tissue evidence="12">Leaf</tissue>
    </source>
</reference>
<dbReference type="OrthoDB" id="66620at2759"/>
<dbReference type="PANTHER" id="PTHR48042">
    <property type="entry name" value="ABC TRANSPORTER G FAMILY MEMBER 11"/>
    <property type="match status" value="1"/>
</dbReference>
<keyword evidence="3" id="KW-0813">Transport</keyword>
<dbReference type="AlphaFoldDB" id="A0A834WHA6"/>
<feature type="domain" description="ABC transporter" evidence="11">
    <location>
        <begin position="106"/>
        <end position="348"/>
    </location>
</feature>
<accession>A0A834WHA6</accession>
<dbReference type="Pfam" id="PF00005">
    <property type="entry name" value="ABC_tran"/>
    <property type="match status" value="1"/>
</dbReference>
<feature type="transmembrane region" description="Helical" evidence="10">
    <location>
        <begin position="681"/>
        <end position="704"/>
    </location>
</feature>
<evidence type="ECO:0000256" key="1">
    <source>
        <dbReference type="ARBA" id="ARBA00004141"/>
    </source>
</evidence>
<evidence type="ECO:0000256" key="10">
    <source>
        <dbReference type="SAM" id="Phobius"/>
    </source>
</evidence>
<evidence type="ECO:0000256" key="9">
    <source>
        <dbReference type="SAM" id="MobiDB-lite"/>
    </source>
</evidence>
<keyword evidence="13" id="KW-1185">Reference proteome</keyword>
<dbReference type="InterPro" id="IPR003439">
    <property type="entry name" value="ABC_transporter-like_ATP-bd"/>
</dbReference>
<feature type="transmembrane region" description="Helical" evidence="10">
    <location>
        <begin position="528"/>
        <end position="554"/>
    </location>
</feature>
<comment type="subcellular location">
    <subcellularLocation>
        <location evidence="1">Membrane</location>
        <topology evidence="1">Multi-pass membrane protein</topology>
    </subcellularLocation>
</comment>
<evidence type="ECO:0000313" key="12">
    <source>
        <dbReference type="EMBL" id="KAF7823355.1"/>
    </source>
</evidence>
<comment type="caution">
    <text evidence="12">The sequence shown here is derived from an EMBL/GenBank/DDBJ whole genome shotgun (WGS) entry which is preliminary data.</text>
</comment>
<organism evidence="12 13">
    <name type="scientific">Senna tora</name>
    <dbReference type="NCBI Taxonomy" id="362788"/>
    <lineage>
        <taxon>Eukaryota</taxon>
        <taxon>Viridiplantae</taxon>
        <taxon>Streptophyta</taxon>
        <taxon>Embryophyta</taxon>
        <taxon>Tracheophyta</taxon>
        <taxon>Spermatophyta</taxon>
        <taxon>Magnoliopsida</taxon>
        <taxon>eudicotyledons</taxon>
        <taxon>Gunneridae</taxon>
        <taxon>Pentapetalae</taxon>
        <taxon>rosids</taxon>
        <taxon>fabids</taxon>
        <taxon>Fabales</taxon>
        <taxon>Fabaceae</taxon>
        <taxon>Caesalpinioideae</taxon>
        <taxon>Cassia clade</taxon>
        <taxon>Senna</taxon>
    </lineage>
</organism>
<evidence type="ECO:0000256" key="7">
    <source>
        <dbReference type="ARBA" id="ARBA00022989"/>
    </source>
</evidence>
<dbReference type="InterPro" id="IPR013525">
    <property type="entry name" value="ABC2_TM"/>
</dbReference>